<proteinExistence type="predicted"/>
<dbReference type="Proteomes" id="UP001324634">
    <property type="component" value="Chromosome"/>
</dbReference>
<dbReference type="RefSeq" id="WP_321395482.1">
    <property type="nucleotide sequence ID" value="NZ_CP139487.1"/>
</dbReference>
<protein>
    <submittedName>
        <fullName evidence="1">Uncharacterized protein</fullName>
    </submittedName>
</protein>
<name>A0AAX4HPN6_9BACT</name>
<evidence type="ECO:0000313" key="1">
    <source>
        <dbReference type="EMBL" id="WPU65279.1"/>
    </source>
</evidence>
<dbReference type="EMBL" id="CP139487">
    <property type="protein sequence ID" value="WPU65279.1"/>
    <property type="molecule type" value="Genomic_DNA"/>
</dbReference>
<keyword evidence="2" id="KW-1185">Reference proteome</keyword>
<accession>A0AAX4HPN6</accession>
<evidence type="ECO:0000313" key="2">
    <source>
        <dbReference type="Proteomes" id="UP001324634"/>
    </source>
</evidence>
<dbReference type="AlphaFoldDB" id="A0AAX4HPN6"/>
<sequence>MQIFGLVAVGLCFISGIQNGDYGRLELAQLVIGSFVFYVGNYLKGRSAS</sequence>
<dbReference type="KEGG" id="psti:SOO65_00795"/>
<reference evidence="1 2" key="1">
    <citation type="submission" date="2023-11" db="EMBL/GenBank/DDBJ databases">
        <title>Peredibacter starrii A3.12.</title>
        <authorList>
            <person name="Mitchell R.J."/>
        </authorList>
    </citation>
    <scope>NUCLEOTIDE SEQUENCE [LARGE SCALE GENOMIC DNA]</scope>
    <source>
        <strain evidence="1 2">A3.12</strain>
    </source>
</reference>
<organism evidence="1 2">
    <name type="scientific">Peredibacter starrii</name>
    <dbReference type="NCBI Taxonomy" id="28202"/>
    <lineage>
        <taxon>Bacteria</taxon>
        <taxon>Pseudomonadati</taxon>
        <taxon>Bdellovibrionota</taxon>
        <taxon>Bacteriovoracia</taxon>
        <taxon>Bacteriovoracales</taxon>
        <taxon>Bacteriovoracaceae</taxon>
        <taxon>Peredibacter</taxon>
    </lineage>
</organism>
<gene>
    <name evidence="1" type="ORF">SOO65_00795</name>
</gene>